<evidence type="ECO:0000313" key="3">
    <source>
        <dbReference type="EMBL" id="SDF14518.1"/>
    </source>
</evidence>
<keyword evidence="4" id="KW-1185">Reference proteome</keyword>
<dbReference type="Proteomes" id="UP000198717">
    <property type="component" value="Unassembled WGS sequence"/>
</dbReference>
<dbReference type="Proteomes" id="UP000321224">
    <property type="component" value="Unassembled WGS sequence"/>
</dbReference>
<organism evidence="2 5">
    <name type="scientific">Myxococcus virescens</name>
    <dbReference type="NCBI Taxonomy" id="83456"/>
    <lineage>
        <taxon>Bacteria</taxon>
        <taxon>Pseudomonadati</taxon>
        <taxon>Myxococcota</taxon>
        <taxon>Myxococcia</taxon>
        <taxon>Myxococcales</taxon>
        <taxon>Cystobacterineae</taxon>
        <taxon>Myxococcaceae</taxon>
        <taxon>Myxococcus</taxon>
    </lineage>
</organism>
<sequence>MMPPLVLLGSGYTLTRLAVAEARAGRDVLAATRDAARRAELERAGARVTDLEDALTRTAGAHVVVSVPPDAGLDTRIASALADQVPARLVYLSSTGVYGRARGHVDEETPVELSTPSSRERIEAESRYLPLGAMVMRIAGIYGPGRGIHTRLLSGSLRLPEGGGGRISRIYVDDLVESIRVVLTRGEPGALYCVADDRSAPTEEPVAWLSQRLGVPMPPRIPLEQLNETVRGDRDISNARLKSLGWAPRYPDFISGYTALLKAEGHGAGPTQLVIRRLVAEDAEAFKALRLRGLRDNPESFAASVEEEAALSLETVRGWLVGASQCVLGAFDGGQLVGALGLKRESRARLAHKAVVWGMYVAPEVRSRGVGRRLLTSLIDEARKMGGLKCLLLAVSVGNAPAHALYRSLGFRTYGVEPNALKVGETFLDEELMVLTL</sequence>
<dbReference type="InterPro" id="IPR016181">
    <property type="entry name" value="Acyl_CoA_acyltransferase"/>
</dbReference>
<evidence type="ECO:0000259" key="1">
    <source>
        <dbReference type="PROSITE" id="PS51186"/>
    </source>
</evidence>
<dbReference type="RefSeq" id="WP_090495159.1">
    <property type="nucleotide sequence ID" value="NZ_BJVY01000028.1"/>
</dbReference>
<proteinExistence type="predicted"/>
<dbReference type="InterPro" id="IPR000182">
    <property type="entry name" value="GNAT_dom"/>
</dbReference>
<dbReference type="InterPro" id="IPR036291">
    <property type="entry name" value="NAD(P)-bd_dom_sf"/>
</dbReference>
<gene>
    <name evidence="2" type="ORF">MVI01_45990</name>
    <name evidence="3" type="ORF">SAMN04488504_12180</name>
</gene>
<evidence type="ECO:0000313" key="2">
    <source>
        <dbReference type="EMBL" id="GEL72815.1"/>
    </source>
</evidence>
<dbReference type="GO" id="GO:0016747">
    <property type="term" value="F:acyltransferase activity, transferring groups other than amino-acyl groups"/>
    <property type="evidence" value="ECO:0007669"/>
    <property type="project" value="InterPro"/>
</dbReference>
<dbReference type="PROSITE" id="PS51186">
    <property type="entry name" value="GNAT"/>
    <property type="match status" value="1"/>
</dbReference>
<reference evidence="2 5" key="2">
    <citation type="submission" date="2019-07" db="EMBL/GenBank/DDBJ databases">
        <title>Whole genome shotgun sequence of Myxococcus virescens NBRC 100334.</title>
        <authorList>
            <person name="Hosoyama A."/>
            <person name="Uohara A."/>
            <person name="Ohji S."/>
            <person name="Ichikawa N."/>
        </authorList>
    </citation>
    <scope>NUCLEOTIDE SEQUENCE [LARGE SCALE GENOMIC DNA]</scope>
    <source>
        <strain evidence="2 5">NBRC 100334</strain>
    </source>
</reference>
<dbReference type="Pfam" id="PF01370">
    <property type="entry name" value="Epimerase"/>
    <property type="match status" value="1"/>
</dbReference>
<evidence type="ECO:0000313" key="5">
    <source>
        <dbReference type="Proteomes" id="UP000321224"/>
    </source>
</evidence>
<dbReference type="EMBL" id="BJVY01000028">
    <property type="protein sequence ID" value="GEL72815.1"/>
    <property type="molecule type" value="Genomic_DNA"/>
</dbReference>
<comment type="caution">
    <text evidence="2">The sequence shown here is derived from an EMBL/GenBank/DDBJ whole genome shotgun (WGS) entry which is preliminary data.</text>
</comment>
<dbReference type="Gene3D" id="3.40.50.720">
    <property type="entry name" value="NAD(P)-binding Rossmann-like Domain"/>
    <property type="match status" value="1"/>
</dbReference>
<dbReference type="PANTHER" id="PTHR48079">
    <property type="entry name" value="PROTEIN YEEZ"/>
    <property type="match status" value="1"/>
</dbReference>
<evidence type="ECO:0000313" key="4">
    <source>
        <dbReference type="Proteomes" id="UP000198717"/>
    </source>
</evidence>
<protein>
    <submittedName>
        <fullName evidence="3">Nucleoside-diphosphate-sugar epimerase</fullName>
    </submittedName>
</protein>
<dbReference type="FunFam" id="3.40.50.720:FF:001426">
    <property type="entry name" value="ActC"/>
    <property type="match status" value="1"/>
</dbReference>
<dbReference type="Pfam" id="PF00583">
    <property type="entry name" value="Acetyltransf_1"/>
    <property type="match status" value="1"/>
</dbReference>
<dbReference type="InterPro" id="IPR001509">
    <property type="entry name" value="Epimerase_deHydtase"/>
</dbReference>
<dbReference type="GO" id="GO:0004029">
    <property type="term" value="F:aldehyde dehydrogenase (NAD+) activity"/>
    <property type="evidence" value="ECO:0007669"/>
    <property type="project" value="TreeGrafter"/>
</dbReference>
<dbReference type="EMBL" id="FNAJ01000021">
    <property type="protein sequence ID" value="SDF14518.1"/>
    <property type="molecule type" value="Genomic_DNA"/>
</dbReference>
<dbReference type="PANTHER" id="PTHR48079:SF6">
    <property type="entry name" value="NAD(P)-BINDING DOMAIN-CONTAINING PROTEIN-RELATED"/>
    <property type="match status" value="1"/>
</dbReference>
<dbReference type="GO" id="GO:0005737">
    <property type="term" value="C:cytoplasm"/>
    <property type="evidence" value="ECO:0007669"/>
    <property type="project" value="TreeGrafter"/>
</dbReference>
<dbReference type="Gene3D" id="3.40.630.30">
    <property type="match status" value="1"/>
</dbReference>
<name>A0A511HH66_9BACT</name>
<dbReference type="SUPFAM" id="SSF51735">
    <property type="entry name" value="NAD(P)-binding Rossmann-fold domains"/>
    <property type="match status" value="1"/>
</dbReference>
<dbReference type="CDD" id="cd04301">
    <property type="entry name" value="NAT_SF"/>
    <property type="match status" value="1"/>
</dbReference>
<dbReference type="AlphaFoldDB" id="A0A511HH66"/>
<feature type="domain" description="N-acetyltransferase" evidence="1">
    <location>
        <begin position="273"/>
        <end position="437"/>
    </location>
</feature>
<dbReference type="SUPFAM" id="SSF55729">
    <property type="entry name" value="Acyl-CoA N-acyltransferases (Nat)"/>
    <property type="match status" value="1"/>
</dbReference>
<reference evidence="3 4" key="1">
    <citation type="submission" date="2016-10" db="EMBL/GenBank/DDBJ databases">
        <authorList>
            <person name="Varghese N."/>
            <person name="Submissions S."/>
        </authorList>
    </citation>
    <scope>NUCLEOTIDE SEQUENCE [LARGE SCALE GENOMIC DNA]</scope>
    <source>
        <strain evidence="3 4">DSM 2260</strain>
    </source>
</reference>
<dbReference type="InterPro" id="IPR051783">
    <property type="entry name" value="NAD(P)-dependent_oxidoreduct"/>
</dbReference>
<accession>A0A511HH66</accession>